<evidence type="ECO:0000313" key="2">
    <source>
        <dbReference type="Proteomes" id="UP000013111"/>
    </source>
</evidence>
<reference evidence="1 2" key="1">
    <citation type="submission" date="2012-11" db="EMBL/GenBank/DDBJ databases">
        <authorList>
            <person name="Linke B."/>
        </authorList>
    </citation>
    <scope>NUCLEOTIDE SEQUENCE [LARGE SCALE GENOMIC DNA]</scope>
    <source>
        <strain evidence="2">CFBP 1232</strain>
    </source>
</reference>
<name>A0A831A3M9_ERWAM</name>
<accession>A0A831A3M9</accession>
<dbReference type="Proteomes" id="UP000013111">
    <property type="component" value="Unassembled WGS sequence"/>
</dbReference>
<sequence>MSITEAGRADAISDRFWHGLTSSTGSLINNTADALISDSSPLAVLFTGCATA</sequence>
<protein>
    <submittedName>
        <fullName evidence="1">Uncharacterized protein</fullName>
    </submittedName>
</protein>
<dbReference type="EMBL" id="CAPB01000033">
    <property type="protein sequence ID" value="CCO94595.1"/>
    <property type="molecule type" value="Genomic_DNA"/>
</dbReference>
<organism evidence="1 2">
    <name type="scientific">Erwinia amylovora NBRC 12687 = CFBP 1232</name>
    <dbReference type="NCBI Taxonomy" id="1219359"/>
    <lineage>
        <taxon>Bacteria</taxon>
        <taxon>Pseudomonadati</taxon>
        <taxon>Pseudomonadota</taxon>
        <taxon>Gammaproteobacteria</taxon>
        <taxon>Enterobacterales</taxon>
        <taxon>Erwiniaceae</taxon>
        <taxon>Erwinia</taxon>
    </lineage>
</organism>
<evidence type="ECO:0000313" key="1">
    <source>
        <dbReference type="EMBL" id="CCO94595.1"/>
    </source>
</evidence>
<dbReference type="AlphaFoldDB" id="A0A831A3M9"/>
<gene>
    <name evidence="1" type="ORF">BN437_2685</name>
</gene>
<reference evidence="1 2" key="2">
    <citation type="submission" date="2013-04" db="EMBL/GenBank/DDBJ databases">
        <title>Comparative genomics of 12 strains of Erwinia amylovora identifies a pan-genome with a large conserved core and provides insights into host specificity.</title>
        <authorList>
            <person name="Mann R.A."/>
            <person name="Smits T.H.M."/>
            <person name="Buehlmann A."/>
            <person name="Blom J."/>
            <person name="Goesmann A."/>
            <person name="Frey J.E."/>
            <person name="Plummer K.M."/>
            <person name="Beer S.V."/>
            <person name="Luck J."/>
            <person name="Duffy B."/>
            <person name="Rodoni B."/>
        </authorList>
    </citation>
    <scope>NUCLEOTIDE SEQUENCE [LARGE SCALE GENOMIC DNA]</scope>
    <source>
        <strain evidence="2">CFBP 1232</strain>
    </source>
</reference>
<comment type="caution">
    <text evidence="1">The sequence shown here is derived from an EMBL/GenBank/DDBJ whole genome shotgun (WGS) entry which is preliminary data.</text>
</comment>
<proteinExistence type="predicted"/>